<proteinExistence type="predicted"/>
<accession>A0ABV9D617</accession>
<keyword evidence="1" id="KW-1133">Transmembrane helix</keyword>
<gene>
    <name evidence="2" type="ORF">ACFO3F_02645</name>
</gene>
<name>A0ABV9D617_9MICO</name>
<dbReference type="EMBL" id="JBHSGF010000002">
    <property type="protein sequence ID" value="MFC4554135.1"/>
    <property type="molecule type" value="Genomic_DNA"/>
</dbReference>
<dbReference type="PANTHER" id="PTHR37305">
    <property type="entry name" value="INTEGRAL MEMBRANE PROTEIN-RELATED"/>
    <property type="match status" value="1"/>
</dbReference>
<dbReference type="PANTHER" id="PTHR37305:SF1">
    <property type="entry name" value="MEMBRANE PROTEIN"/>
    <property type="match status" value="1"/>
</dbReference>
<protein>
    <submittedName>
        <fullName evidence="2">ABC transporter permease subunit</fullName>
    </submittedName>
</protein>
<evidence type="ECO:0000313" key="2">
    <source>
        <dbReference type="EMBL" id="MFC4554135.1"/>
    </source>
</evidence>
<keyword evidence="3" id="KW-1185">Reference proteome</keyword>
<organism evidence="2 3">
    <name type="scientific">Georgenia faecalis</name>
    <dbReference type="NCBI Taxonomy" id="2483799"/>
    <lineage>
        <taxon>Bacteria</taxon>
        <taxon>Bacillati</taxon>
        <taxon>Actinomycetota</taxon>
        <taxon>Actinomycetes</taxon>
        <taxon>Micrococcales</taxon>
        <taxon>Bogoriellaceae</taxon>
        <taxon>Georgenia</taxon>
    </lineage>
</organism>
<evidence type="ECO:0000313" key="3">
    <source>
        <dbReference type="Proteomes" id="UP001595955"/>
    </source>
</evidence>
<feature type="transmembrane region" description="Helical" evidence="1">
    <location>
        <begin position="203"/>
        <end position="230"/>
    </location>
</feature>
<feature type="transmembrane region" description="Helical" evidence="1">
    <location>
        <begin position="122"/>
        <end position="151"/>
    </location>
</feature>
<feature type="transmembrane region" description="Helical" evidence="1">
    <location>
        <begin position="237"/>
        <end position="255"/>
    </location>
</feature>
<evidence type="ECO:0000256" key="1">
    <source>
        <dbReference type="SAM" id="Phobius"/>
    </source>
</evidence>
<keyword evidence="1" id="KW-0812">Transmembrane</keyword>
<dbReference type="RefSeq" id="WP_122824680.1">
    <property type="nucleotide sequence ID" value="NZ_CP033325.1"/>
</dbReference>
<feature type="transmembrane region" description="Helical" evidence="1">
    <location>
        <begin position="305"/>
        <end position="323"/>
    </location>
</feature>
<comment type="caution">
    <text evidence="2">The sequence shown here is derived from an EMBL/GenBank/DDBJ whole genome shotgun (WGS) entry which is preliminary data.</text>
</comment>
<dbReference type="Proteomes" id="UP001595955">
    <property type="component" value="Unassembled WGS sequence"/>
</dbReference>
<feature type="transmembrane region" description="Helical" evidence="1">
    <location>
        <begin position="163"/>
        <end position="183"/>
    </location>
</feature>
<keyword evidence="1" id="KW-0472">Membrane</keyword>
<sequence length="329" mass="34824">MRLLRVELRRLFSRRVVLLLIAAAFVVPLLMLIAVAQTAEPISAEELAQAEAVYAEQLAVWEETGEEQIAQCEADEEREREATGQDVDWGCEGITAPELEWFLRPVPTFAENVTAMLDPLSALLLAIGLVVGATFTAAEFATGSVGMWLTFEPRRVRVYATKLLAPALVVAAVAAVSAAMFVAGDWTLFNRAGLAAGTTTATWTAVGWMVLRIGGLGLLAALGGAALGFLVRHTAGVLGIAVGYAVVELVVRGLVTASPPWLISTNVAGWVRHGTTYYLETCAPDGAGGVLCEVADRAVSFGHSALYLLALTAVVVAVGTLAFSRRDVR</sequence>
<reference evidence="3" key="1">
    <citation type="journal article" date="2019" name="Int. J. Syst. Evol. Microbiol.">
        <title>The Global Catalogue of Microorganisms (GCM) 10K type strain sequencing project: providing services to taxonomists for standard genome sequencing and annotation.</title>
        <authorList>
            <consortium name="The Broad Institute Genomics Platform"/>
            <consortium name="The Broad Institute Genome Sequencing Center for Infectious Disease"/>
            <person name="Wu L."/>
            <person name="Ma J."/>
        </authorList>
    </citation>
    <scope>NUCLEOTIDE SEQUENCE [LARGE SCALE GENOMIC DNA]</scope>
    <source>
        <strain evidence="3">JCM 3369</strain>
    </source>
</reference>